<comment type="caution">
    <text evidence="1">The sequence shown here is derived from an EMBL/GenBank/DDBJ whole genome shotgun (WGS) entry which is preliminary data.</text>
</comment>
<dbReference type="AlphaFoldDB" id="A0AAV4RY88"/>
<sequence>IMHLKSVNFALRVAQYLQKETSGGEKNKILDGGIAFSDT</sequence>
<organism evidence="1 2">
    <name type="scientific">Caerostris extrusa</name>
    <name type="common">Bark spider</name>
    <name type="synonym">Caerostris bankana</name>
    <dbReference type="NCBI Taxonomy" id="172846"/>
    <lineage>
        <taxon>Eukaryota</taxon>
        <taxon>Metazoa</taxon>
        <taxon>Ecdysozoa</taxon>
        <taxon>Arthropoda</taxon>
        <taxon>Chelicerata</taxon>
        <taxon>Arachnida</taxon>
        <taxon>Araneae</taxon>
        <taxon>Araneomorphae</taxon>
        <taxon>Entelegynae</taxon>
        <taxon>Araneoidea</taxon>
        <taxon>Araneidae</taxon>
        <taxon>Caerostris</taxon>
    </lineage>
</organism>
<reference evidence="1 2" key="1">
    <citation type="submission" date="2021-06" db="EMBL/GenBank/DDBJ databases">
        <title>Caerostris extrusa draft genome.</title>
        <authorList>
            <person name="Kono N."/>
            <person name="Arakawa K."/>
        </authorList>
    </citation>
    <scope>NUCLEOTIDE SEQUENCE [LARGE SCALE GENOMIC DNA]</scope>
</reference>
<feature type="non-terminal residue" evidence="1">
    <location>
        <position position="1"/>
    </location>
</feature>
<gene>
    <name evidence="1" type="ORF">CEXT_60641</name>
</gene>
<accession>A0AAV4RY88</accession>
<dbReference type="Proteomes" id="UP001054945">
    <property type="component" value="Unassembled WGS sequence"/>
</dbReference>
<evidence type="ECO:0000313" key="1">
    <source>
        <dbReference type="EMBL" id="GIY26644.1"/>
    </source>
</evidence>
<protein>
    <submittedName>
        <fullName evidence="1">Uncharacterized protein</fullName>
    </submittedName>
</protein>
<keyword evidence="2" id="KW-1185">Reference proteome</keyword>
<evidence type="ECO:0000313" key="2">
    <source>
        <dbReference type="Proteomes" id="UP001054945"/>
    </source>
</evidence>
<proteinExistence type="predicted"/>
<name>A0AAV4RY88_CAEEX</name>
<dbReference type="EMBL" id="BPLR01008714">
    <property type="protein sequence ID" value="GIY26644.1"/>
    <property type="molecule type" value="Genomic_DNA"/>
</dbReference>